<name>A0A345P4C3_9GAMM</name>
<evidence type="ECO:0000256" key="3">
    <source>
        <dbReference type="ARBA" id="ARBA00022989"/>
    </source>
</evidence>
<dbReference type="Gene3D" id="3.30.1150.10">
    <property type="match status" value="1"/>
</dbReference>
<reference evidence="6 7" key="1">
    <citation type="submission" date="2018-07" db="EMBL/GenBank/DDBJ databases">
        <title>Genome sequencing of Moraxellaceae gen. HYN0046.</title>
        <authorList>
            <person name="Kim M."/>
            <person name="Yi H."/>
        </authorList>
    </citation>
    <scope>NUCLEOTIDE SEQUENCE [LARGE SCALE GENOMIC DNA]</scope>
    <source>
        <strain evidence="6 7">HYN0046</strain>
    </source>
</reference>
<organism evidence="6 7">
    <name type="scientific">Aquirhabdus parva</name>
    <dbReference type="NCBI Taxonomy" id="2283318"/>
    <lineage>
        <taxon>Bacteria</taxon>
        <taxon>Pseudomonadati</taxon>
        <taxon>Pseudomonadota</taxon>
        <taxon>Gammaproteobacteria</taxon>
        <taxon>Moraxellales</taxon>
        <taxon>Moraxellaceae</taxon>
        <taxon>Aquirhabdus</taxon>
    </lineage>
</organism>
<dbReference type="RefSeq" id="WP_114898242.1">
    <property type="nucleotide sequence ID" value="NZ_CP031222.1"/>
</dbReference>
<dbReference type="InterPro" id="IPR037682">
    <property type="entry name" value="TonB_C"/>
</dbReference>
<dbReference type="PROSITE" id="PS52015">
    <property type="entry name" value="TONB_CTD"/>
    <property type="match status" value="1"/>
</dbReference>
<proteinExistence type="predicted"/>
<evidence type="ECO:0000313" key="7">
    <source>
        <dbReference type="Proteomes" id="UP000253940"/>
    </source>
</evidence>
<evidence type="ECO:0000256" key="4">
    <source>
        <dbReference type="ARBA" id="ARBA00023136"/>
    </source>
</evidence>
<gene>
    <name evidence="6" type="ORF">HYN46_04240</name>
</gene>
<keyword evidence="7" id="KW-1185">Reference proteome</keyword>
<dbReference type="KEGG" id="mbah:HYN46_04240"/>
<protein>
    <submittedName>
        <fullName evidence="6">TonB family protein</fullName>
    </submittedName>
</protein>
<feature type="domain" description="TonB C-terminal" evidence="5">
    <location>
        <begin position="1"/>
        <end position="84"/>
    </location>
</feature>
<dbReference type="GO" id="GO:0016020">
    <property type="term" value="C:membrane"/>
    <property type="evidence" value="ECO:0007669"/>
    <property type="project" value="UniProtKB-SubCell"/>
</dbReference>
<dbReference type="Pfam" id="PF03544">
    <property type="entry name" value="TonB_C"/>
    <property type="match status" value="1"/>
</dbReference>
<accession>A0A345P4C3</accession>
<dbReference type="GO" id="GO:0055085">
    <property type="term" value="P:transmembrane transport"/>
    <property type="evidence" value="ECO:0007669"/>
    <property type="project" value="InterPro"/>
</dbReference>
<dbReference type="AlphaFoldDB" id="A0A345P4C3"/>
<dbReference type="SUPFAM" id="SSF74653">
    <property type="entry name" value="TolA/TonB C-terminal domain"/>
    <property type="match status" value="1"/>
</dbReference>
<dbReference type="Proteomes" id="UP000253940">
    <property type="component" value="Chromosome"/>
</dbReference>
<dbReference type="NCBIfam" id="TIGR01352">
    <property type="entry name" value="tonB_Cterm"/>
    <property type="match status" value="1"/>
</dbReference>
<evidence type="ECO:0000313" key="6">
    <source>
        <dbReference type="EMBL" id="AXI02132.1"/>
    </source>
</evidence>
<evidence type="ECO:0000256" key="2">
    <source>
        <dbReference type="ARBA" id="ARBA00022692"/>
    </source>
</evidence>
<keyword evidence="4" id="KW-0472">Membrane</keyword>
<keyword evidence="2" id="KW-0812">Transmembrane</keyword>
<dbReference type="EMBL" id="CP031222">
    <property type="protein sequence ID" value="AXI02132.1"/>
    <property type="molecule type" value="Genomic_DNA"/>
</dbReference>
<comment type="subcellular location">
    <subcellularLocation>
        <location evidence="1">Membrane</location>
        <topology evidence="1">Single-pass membrane protein</topology>
    </subcellularLocation>
</comment>
<evidence type="ECO:0000256" key="1">
    <source>
        <dbReference type="ARBA" id="ARBA00004167"/>
    </source>
</evidence>
<evidence type="ECO:0000259" key="5">
    <source>
        <dbReference type="PROSITE" id="PS52015"/>
    </source>
</evidence>
<sequence>MDLLNKLFAETNIADGTPKRVSARVLLNEAGKVQDVRIKQGSGDPAIDRQAISELKNAGYAPCRLGSKAVRIWYDVVWTSHNQP</sequence>
<dbReference type="InterPro" id="IPR006260">
    <property type="entry name" value="TonB/TolA_C"/>
</dbReference>
<keyword evidence="3" id="KW-1133">Transmembrane helix</keyword>